<dbReference type="EMBL" id="QGMK01002269">
    <property type="protein sequence ID" value="TVY59634.1"/>
    <property type="molecule type" value="Genomic_DNA"/>
</dbReference>
<keyword evidence="5" id="KW-1185">Reference proteome</keyword>
<dbReference type="OrthoDB" id="9992527at2759"/>
<evidence type="ECO:0000259" key="3">
    <source>
        <dbReference type="SMART" id="SM00829"/>
    </source>
</evidence>
<dbReference type="PANTHER" id="PTHR45348:SF2">
    <property type="entry name" value="ZINC-TYPE ALCOHOL DEHYDROGENASE-LIKE PROTEIN C2E1P3.01"/>
    <property type="match status" value="1"/>
</dbReference>
<organism evidence="4 5">
    <name type="scientific">Lachnellula suecica</name>
    <dbReference type="NCBI Taxonomy" id="602035"/>
    <lineage>
        <taxon>Eukaryota</taxon>
        <taxon>Fungi</taxon>
        <taxon>Dikarya</taxon>
        <taxon>Ascomycota</taxon>
        <taxon>Pezizomycotina</taxon>
        <taxon>Leotiomycetes</taxon>
        <taxon>Helotiales</taxon>
        <taxon>Lachnaceae</taxon>
        <taxon>Lachnellula</taxon>
    </lineage>
</organism>
<accession>A0A8T9BT33</accession>
<dbReference type="InterPro" id="IPR047122">
    <property type="entry name" value="Trans-enoyl_RdTase-like"/>
</dbReference>
<name>A0A8T9BT33_9HELO</name>
<dbReference type="Gene3D" id="3.40.50.720">
    <property type="entry name" value="NAD(P)-binding Rossmann-like Domain"/>
    <property type="match status" value="1"/>
</dbReference>
<evidence type="ECO:0000313" key="4">
    <source>
        <dbReference type="EMBL" id="TVY59634.1"/>
    </source>
</evidence>
<evidence type="ECO:0000256" key="1">
    <source>
        <dbReference type="ARBA" id="ARBA00008072"/>
    </source>
</evidence>
<comment type="similarity">
    <text evidence="1">Belongs to the zinc-containing alcohol dehydrogenase family.</text>
</comment>
<dbReference type="SUPFAM" id="SSF50129">
    <property type="entry name" value="GroES-like"/>
    <property type="match status" value="1"/>
</dbReference>
<dbReference type="AlphaFoldDB" id="A0A8T9BT33"/>
<dbReference type="CDD" id="cd08249">
    <property type="entry name" value="enoyl_reductase_like"/>
    <property type="match status" value="1"/>
</dbReference>
<dbReference type="InterPro" id="IPR013154">
    <property type="entry name" value="ADH-like_N"/>
</dbReference>
<dbReference type="InterPro" id="IPR011032">
    <property type="entry name" value="GroES-like_sf"/>
</dbReference>
<keyword evidence="2" id="KW-0560">Oxidoreductase</keyword>
<dbReference type="SUPFAM" id="SSF51735">
    <property type="entry name" value="NAD(P)-binding Rossmann-fold domains"/>
    <property type="match status" value="1"/>
</dbReference>
<dbReference type="InterPro" id="IPR020843">
    <property type="entry name" value="ER"/>
</dbReference>
<dbReference type="Proteomes" id="UP000469558">
    <property type="component" value="Unassembled WGS sequence"/>
</dbReference>
<gene>
    <name evidence="4" type="primary">CEQORH</name>
    <name evidence="4" type="ORF">LSUE1_G009968</name>
</gene>
<dbReference type="GO" id="GO:0016651">
    <property type="term" value="F:oxidoreductase activity, acting on NAD(P)H"/>
    <property type="evidence" value="ECO:0007669"/>
    <property type="project" value="InterPro"/>
</dbReference>
<dbReference type="Pfam" id="PF08240">
    <property type="entry name" value="ADH_N"/>
    <property type="match status" value="1"/>
</dbReference>
<dbReference type="InterPro" id="IPR036291">
    <property type="entry name" value="NAD(P)-bd_dom_sf"/>
</dbReference>
<dbReference type="PANTHER" id="PTHR45348">
    <property type="entry name" value="HYPOTHETICAL OXIDOREDUCTASE (EUROFUNG)"/>
    <property type="match status" value="1"/>
</dbReference>
<evidence type="ECO:0000313" key="5">
    <source>
        <dbReference type="Proteomes" id="UP000469558"/>
    </source>
</evidence>
<dbReference type="SMART" id="SM00829">
    <property type="entry name" value="PKS_ER"/>
    <property type="match status" value="1"/>
</dbReference>
<proteinExistence type="inferred from homology"/>
<feature type="domain" description="Enoyl reductase (ER)" evidence="3">
    <location>
        <begin position="13"/>
        <end position="338"/>
    </location>
</feature>
<evidence type="ECO:0000256" key="2">
    <source>
        <dbReference type="ARBA" id="ARBA00023002"/>
    </source>
</evidence>
<comment type="caution">
    <text evidence="4">The sequence shown here is derived from an EMBL/GenBank/DDBJ whole genome shotgun (WGS) entry which is preliminary data.</text>
</comment>
<sequence>MATQKALAIVEIGKPLQLIDIPIPAPQGNELLIKLTVGGMIPLDQKLRDGEVPQLVTKFPFVPGTDIVGLVVKSGPNSPSFPVGSRIVSQFNRLGEGCLQEYTLVDPRYTALVPDSVSDEDAAVYPVNAFTSFVTLFAAEAGLGLPLPGTKDFDWEKQTLVIIGGGTNCGKFGIQLAKLAGIGTIITTASLAGEEELRGYGATHVIDRKLSDEEVEKQVRAIVGDELLHVYDTFHGDDHSLAVSLLSNTKKGRYIHLIPGKPSDAVAARKQAGWEEKQMFGHSNAFPDVLGPLFWKLLPGWLVSGEVKPPQHAIIEGLDAERVNRALDGYRDLATGKRYHVRF</sequence>
<protein>
    <submittedName>
        <fullName evidence="4">Chloroplast envelope quinone oxidoreductase-like protein</fullName>
    </submittedName>
</protein>
<dbReference type="Gene3D" id="3.90.180.10">
    <property type="entry name" value="Medium-chain alcohol dehydrogenases, catalytic domain"/>
    <property type="match status" value="1"/>
</dbReference>
<reference evidence="4 5" key="1">
    <citation type="submission" date="2018-05" db="EMBL/GenBank/DDBJ databases">
        <title>Genome sequencing and assembly of the regulated plant pathogen Lachnellula willkommii and related sister species for the development of diagnostic species identification markers.</title>
        <authorList>
            <person name="Giroux E."/>
            <person name="Bilodeau G."/>
        </authorList>
    </citation>
    <scope>NUCLEOTIDE SEQUENCE [LARGE SCALE GENOMIC DNA]</scope>
    <source>
        <strain evidence="4 5">CBS 268.59</strain>
    </source>
</reference>